<dbReference type="Proteomes" id="UP000184330">
    <property type="component" value="Unassembled WGS sequence"/>
</dbReference>
<feature type="region of interest" description="Disordered" evidence="1">
    <location>
        <begin position="196"/>
        <end position="238"/>
    </location>
</feature>
<feature type="compositionally biased region" description="Low complexity" evidence="1">
    <location>
        <begin position="202"/>
        <end position="213"/>
    </location>
</feature>
<feature type="transmembrane region" description="Helical" evidence="2">
    <location>
        <begin position="155"/>
        <end position="174"/>
    </location>
</feature>
<proteinExistence type="predicted"/>
<keyword evidence="2" id="KW-1133">Transmembrane helix</keyword>
<reference evidence="3 4" key="1">
    <citation type="submission" date="2016-03" db="EMBL/GenBank/DDBJ databases">
        <authorList>
            <person name="Ploux O."/>
        </authorList>
    </citation>
    <scope>NUCLEOTIDE SEQUENCE [LARGE SCALE GENOMIC DNA]</scope>
    <source>
        <strain evidence="3 4">UAMH 11012</strain>
    </source>
</reference>
<dbReference type="AlphaFoldDB" id="A0A1L7WWI1"/>
<keyword evidence="4" id="KW-1185">Reference proteome</keyword>
<feature type="compositionally biased region" description="Basic and acidic residues" evidence="1">
    <location>
        <begin position="219"/>
        <end position="231"/>
    </location>
</feature>
<evidence type="ECO:0000256" key="1">
    <source>
        <dbReference type="SAM" id="MobiDB-lite"/>
    </source>
</evidence>
<protein>
    <submittedName>
        <fullName evidence="3">Uncharacterized protein</fullName>
    </submittedName>
</protein>
<keyword evidence="2" id="KW-0812">Transmembrane</keyword>
<feature type="transmembrane region" description="Helical" evidence="2">
    <location>
        <begin position="47"/>
        <end position="67"/>
    </location>
</feature>
<feature type="transmembrane region" description="Helical" evidence="2">
    <location>
        <begin position="123"/>
        <end position="143"/>
    </location>
</feature>
<dbReference type="OrthoDB" id="3560451at2759"/>
<organism evidence="3 4">
    <name type="scientific">Phialocephala subalpina</name>
    <dbReference type="NCBI Taxonomy" id="576137"/>
    <lineage>
        <taxon>Eukaryota</taxon>
        <taxon>Fungi</taxon>
        <taxon>Dikarya</taxon>
        <taxon>Ascomycota</taxon>
        <taxon>Pezizomycotina</taxon>
        <taxon>Leotiomycetes</taxon>
        <taxon>Helotiales</taxon>
        <taxon>Mollisiaceae</taxon>
        <taxon>Phialocephala</taxon>
        <taxon>Phialocephala fortinii species complex</taxon>
    </lineage>
</organism>
<dbReference type="EMBL" id="FJOG01000009">
    <property type="protein sequence ID" value="CZR57127.1"/>
    <property type="molecule type" value="Genomic_DNA"/>
</dbReference>
<sequence length="238" mass="26106">MATQTPSRYHLLPTNEDEDLTSSPHDSLLSLPLQSIPNTWSFTLNPIVVLRSLSLLLSLIAFIILCIDGGVKFIAVDIFLVCLMIINVLMLIHYTVSHIVKVTVEVRQQAYHLGRQKKPKASLYLDLVFAAALILSLIIGNAVKDRWYGGAWKAAVVLGWFVVVMQLLLAVPGLETKSLTISIKLNDYQGKYTPDTKLPSQASTATTGAADLGAARRRGTPDSEEPARQDAEDMYSAV</sequence>
<name>A0A1L7WWI1_9HELO</name>
<evidence type="ECO:0000313" key="3">
    <source>
        <dbReference type="EMBL" id="CZR57127.1"/>
    </source>
</evidence>
<feature type="transmembrane region" description="Helical" evidence="2">
    <location>
        <begin position="74"/>
        <end position="96"/>
    </location>
</feature>
<keyword evidence="2" id="KW-0472">Membrane</keyword>
<gene>
    <name evidence="3" type="ORF">PAC_07016</name>
</gene>
<evidence type="ECO:0000256" key="2">
    <source>
        <dbReference type="SAM" id="Phobius"/>
    </source>
</evidence>
<evidence type="ECO:0000313" key="4">
    <source>
        <dbReference type="Proteomes" id="UP000184330"/>
    </source>
</evidence>
<accession>A0A1L7WWI1</accession>